<name>A0A4D7DRR6_9HYPH</name>
<evidence type="ECO:0000313" key="2">
    <source>
        <dbReference type="EMBL" id="QYA09482.1"/>
    </source>
</evidence>
<gene>
    <name evidence="1" type="ORF">CFBP5473_19255</name>
    <name evidence="2" type="ORF">J5285_19095</name>
</gene>
<keyword evidence="4" id="KW-1185">Reference proteome</keyword>
<evidence type="ECO:0000313" key="4">
    <source>
        <dbReference type="Proteomes" id="UP000826513"/>
    </source>
</evidence>
<proteinExistence type="predicted"/>
<dbReference type="Proteomes" id="UP000298545">
    <property type="component" value="Chromosome linear"/>
</dbReference>
<dbReference type="EMBL" id="CP072168">
    <property type="protein sequence ID" value="QYA09482.1"/>
    <property type="molecule type" value="Genomic_DNA"/>
</dbReference>
<accession>A0A4D7DRR6</accession>
<reference evidence="1 3" key="1">
    <citation type="submission" date="2019-04" db="EMBL/GenBank/DDBJ databases">
        <title>Complete genome sequence of Agrobacterium larrymoorei CFBP5473.</title>
        <authorList>
            <person name="Haryono M."/>
            <person name="Chou L."/>
            <person name="Lin Y.-C."/>
            <person name="Lai E.-M."/>
            <person name="Kuo C.-H."/>
        </authorList>
    </citation>
    <scope>NUCLEOTIDE SEQUENCE [LARGE SCALE GENOMIC DNA]</scope>
    <source>
        <strain evidence="1 3">CFBP5473</strain>
    </source>
</reference>
<dbReference type="OrthoDB" id="8099363at2"/>
<dbReference type="KEGG" id="alf:CFBP5473_19255"/>
<dbReference type="EMBL" id="CP039692">
    <property type="protein sequence ID" value="QCJ00076.1"/>
    <property type="molecule type" value="Genomic_DNA"/>
</dbReference>
<dbReference type="Proteomes" id="UP000826513">
    <property type="component" value="Chromosome 2"/>
</dbReference>
<protein>
    <submittedName>
        <fullName evidence="1">Uncharacterized protein</fullName>
    </submittedName>
</protein>
<dbReference type="RefSeq" id="WP_051441219.1">
    <property type="nucleotide sequence ID" value="NZ_CP039692.1"/>
</dbReference>
<evidence type="ECO:0000313" key="3">
    <source>
        <dbReference type="Proteomes" id="UP000298545"/>
    </source>
</evidence>
<evidence type="ECO:0000313" key="1">
    <source>
        <dbReference type="EMBL" id="QCJ00076.1"/>
    </source>
</evidence>
<organism evidence="1 3">
    <name type="scientific">Agrobacterium larrymoorei</name>
    <dbReference type="NCBI Taxonomy" id="160699"/>
    <lineage>
        <taxon>Bacteria</taxon>
        <taxon>Pseudomonadati</taxon>
        <taxon>Pseudomonadota</taxon>
        <taxon>Alphaproteobacteria</taxon>
        <taxon>Hyphomicrobiales</taxon>
        <taxon>Rhizobiaceae</taxon>
        <taxon>Rhizobium/Agrobacterium group</taxon>
        <taxon>Agrobacterium</taxon>
    </lineage>
</organism>
<reference evidence="2 4" key="2">
    <citation type="submission" date="2021-03" db="EMBL/GenBank/DDBJ databases">
        <title>Rapid diversification of plasmids in a genus of pathogenic and nitrogen fixing bacteria.</title>
        <authorList>
            <person name="Weisberg A.J."/>
            <person name="Miller M."/>
            <person name="Ream W."/>
            <person name="Grunwald N.J."/>
            <person name="Chang J.H."/>
        </authorList>
    </citation>
    <scope>NUCLEOTIDE SEQUENCE [LARGE SCALE GENOMIC DNA]</scope>
    <source>
        <strain evidence="2 4">AF3.44</strain>
    </source>
</reference>
<dbReference type="AlphaFoldDB" id="A0A4D7DRR6"/>
<sequence>MAFENLTLIDAVNRSPADAATKRRRRLLMQIDKQIEIVNEFSAGRSKRGRWFQENQDGSFSLAVRYGRRDLELSQGKFAISCNTVSEVLDALATVRLHCSERHFDTQLDKISGEIRKGFAKSPTRIKQVGSQKRSS</sequence>